<dbReference type="GO" id="GO:0016020">
    <property type="term" value="C:membrane"/>
    <property type="evidence" value="ECO:0007669"/>
    <property type="project" value="UniProtKB-SubCell"/>
</dbReference>
<proteinExistence type="inferred from homology"/>
<dbReference type="PANTHER" id="PTHR31618:SF1">
    <property type="entry name" value="EF-HAND DOMAIN-CONTAINING PROTEIN"/>
    <property type="match status" value="1"/>
</dbReference>
<comment type="caution">
    <text evidence="3">The sequence shown here is derived from an EMBL/GenBank/DDBJ whole genome shotgun (WGS) entry which is preliminary data.</text>
</comment>
<organism evidence="3 4">
    <name type="scientific">Castilleja foliolosa</name>
    <dbReference type="NCBI Taxonomy" id="1961234"/>
    <lineage>
        <taxon>Eukaryota</taxon>
        <taxon>Viridiplantae</taxon>
        <taxon>Streptophyta</taxon>
        <taxon>Embryophyta</taxon>
        <taxon>Tracheophyta</taxon>
        <taxon>Spermatophyta</taxon>
        <taxon>Magnoliopsida</taxon>
        <taxon>eudicotyledons</taxon>
        <taxon>Gunneridae</taxon>
        <taxon>Pentapetalae</taxon>
        <taxon>asterids</taxon>
        <taxon>lamiids</taxon>
        <taxon>Lamiales</taxon>
        <taxon>Orobanchaceae</taxon>
        <taxon>Pedicularideae</taxon>
        <taxon>Castillejinae</taxon>
        <taxon>Castilleja</taxon>
    </lineage>
</organism>
<dbReference type="PANTHER" id="PTHR31618">
    <property type="entry name" value="MECHANOSENSITIVE ION CHANNEL PROTEIN 5"/>
    <property type="match status" value="1"/>
</dbReference>
<name>A0ABD3DIV7_9LAMI</name>
<comment type="similarity">
    <text evidence="2">Belongs to the MscS (TC 1.A.23) family.</text>
</comment>
<sequence>MHPFDVGDRVEVDGVQVMSYRQSRFIIITVARKCKTQLISAFTFRLREDCTHEGKDLEYIDNKTEHWQPAPLIIMRDAEDMNRIKFSMWPNHRMNHQYMGERWVRRALLVEEMVKTFRELDIEYRLLPLDVNVRNMPSISSTRLPSNWSTCAP</sequence>
<evidence type="ECO:0000256" key="1">
    <source>
        <dbReference type="ARBA" id="ARBA00004141"/>
    </source>
</evidence>
<reference evidence="4" key="1">
    <citation type="journal article" date="2024" name="IScience">
        <title>Strigolactones Initiate the Formation of Haustorium-like Structures in Castilleja.</title>
        <authorList>
            <person name="Buerger M."/>
            <person name="Peterson D."/>
            <person name="Chory J."/>
        </authorList>
    </citation>
    <scope>NUCLEOTIDE SEQUENCE [LARGE SCALE GENOMIC DNA]</scope>
</reference>
<gene>
    <name evidence="3" type="ORF">CASFOL_016012</name>
</gene>
<evidence type="ECO:0000313" key="4">
    <source>
        <dbReference type="Proteomes" id="UP001632038"/>
    </source>
</evidence>
<evidence type="ECO:0000313" key="3">
    <source>
        <dbReference type="EMBL" id="KAL3641044.1"/>
    </source>
</evidence>
<dbReference type="InterPro" id="IPR016688">
    <property type="entry name" value="MscS-like_plants/fungi"/>
</dbReference>
<protein>
    <submittedName>
        <fullName evidence="3">Uncharacterized protein</fullName>
    </submittedName>
</protein>
<keyword evidence="4" id="KW-1185">Reference proteome</keyword>
<evidence type="ECO:0000256" key="2">
    <source>
        <dbReference type="ARBA" id="ARBA00008017"/>
    </source>
</evidence>
<dbReference type="EMBL" id="JAVIJP010000017">
    <property type="protein sequence ID" value="KAL3641044.1"/>
    <property type="molecule type" value="Genomic_DNA"/>
</dbReference>
<dbReference type="Proteomes" id="UP001632038">
    <property type="component" value="Unassembled WGS sequence"/>
</dbReference>
<comment type="subcellular location">
    <subcellularLocation>
        <location evidence="1">Membrane</location>
        <topology evidence="1">Multi-pass membrane protein</topology>
    </subcellularLocation>
</comment>
<dbReference type="AlphaFoldDB" id="A0ABD3DIV7"/>
<accession>A0ABD3DIV7</accession>